<reference evidence="2 3" key="1">
    <citation type="submission" date="2016-03" db="EMBL/GenBank/DDBJ databases">
        <authorList>
            <person name="Ploux O."/>
        </authorList>
    </citation>
    <scope>NUCLEOTIDE SEQUENCE [LARGE SCALE GENOMIC DNA]</scope>
    <source>
        <strain evidence="2 3">URUG2</strain>
    </source>
</reference>
<dbReference type="OrthoDB" id="3630143at2759"/>
<sequence length="231" mass="26240">MATISRSESATEAVFGTPELLEMILVLLPPDSIITCRRVSKTTYSTIMNPSKALKRALFFLPVRSTLNTDFFGMNTFTHTMRMFPYKINGASFGRRRGQRPLPPAIPITYNQLLFKRGESTSMMLRLKHSPLHHAHAPNRYKNMYITQPPVTTVEIWATLSLQPLKDWGMPVKQVHAIKELRKENGVGVTWGMIDEMFQAQAKAAETQFGKAFQIVVDFELSGLRIYGVEF</sequence>
<dbReference type="InterPro" id="IPR001810">
    <property type="entry name" value="F-box_dom"/>
</dbReference>
<dbReference type="GeneID" id="35603825"/>
<dbReference type="SUPFAM" id="SSF81383">
    <property type="entry name" value="F-box domain"/>
    <property type="match status" value="1"/>
</dbReference>
<dbReference type="RefSeq" id="XP_023629757.1">
    <property type="nucleotide sequence ID" value="XM_023773989.1"/>
</dbReference>
<evidence type="ECO:0000313" key="2">
    <source>
        <dbReference type="EMBL" id="CZT23033.1"/>
    </source>
</evidence>
<gene>
    <name evidence="2" type="ORF">RCC_08743</name>
</gene>
<proteinExistence type="predicted"/>
<accession>A0A2D3V4W8</accession>
<dbReference type="Pfam" id="PF00646">
    <property type="entry name" value="F-box"/>
    <property type="match status" value="1"/>
</dbReference>
<dbReference type="AlphaFoldDB" id="A0A2D3V4W8"/>
<dbReference type="Proteomes" id="UP000225277">
    <property type="component" value="Unassembled WGS sequence"/>
</dbReference>
<feature type="domain" description="F-box" evidence="1">
    <location>
        <begin position="18"/>
        <end position="51"/>
    </location>
</feature>
<evidence type="ECO:0000313" key="3">
    <source>
        <dbReference type="Proteomes" id="UP000225277"/>
    </source>
</evidence>
<evidence type="ECO:0000259" key="1">
    <source>
        <dbReference type="Pfam" id="PF00646"/>
    </source>
</evidence>
<dbReference type="InterPro" id="IPR036047">
    <property type="entry name" value="F-box-like_dom_sf"/>
</dbReference>
<dbReference type="EMBL" id="FJUY01000015">
    <property type="protein sequence ID" value="CZT23033.1"/>
    <property type="molecule type" value="Genomic_DNA"/>
</dbReference>
<organism evidence="2 3">
    <name type="scientific">Ramularia collo-cygni</name>
    <dbReference type="NCBI Taxonomy" id="112498"/>
    <lineage>
        <taxon>Eukaryota</taxon>
        <taxon>Fungi</taxon>
        <taxon>Dikarya</taxon>
        <taxon>Ascomycota</taxon>
        <taxon>Pezizomycotina</taxon>
        <taxon>Dothideomycetes</taxon>
        <taxon>Dothideomycetidae</taxon>
        <taxon>Mycosphaerellales</taxon>
        <taxon>Mycosphaerellaceae</taxon>
        <taxon>Ramularia</taxon>
    </lineage>
</organism>
<name>A0A2D3V4W8_9PEZI</name>
<keyword evidence="3" id="KW-1185">Reference proteome</keyword>
<protein>
    <recommendedName>
        <fullName evidence="1">F-box domain-containing protein</fullName>
    </recommendedName>
</protein>